<keyword evidence="2" id="KW-1185">Reference proteome</keyword>
<dbReference type="AlphaFoldDB" id="A0A225USY0"/>
<accession>A0A225USY0</accession>
<organism evidence="1 2">
    <name type="scientific">Phytophthora megakarya</name>
    <dbReference type="NCBI Taxonomy" id="4795"/>
    <lineage>
        <taxon>Eukaryota</taxon>
        <taxon>Sar</taxon>
        <taxon>Stramenopiles</taxon>
        <taxon>Oomycota</taxon>
        <taxon>Peronosporomycetes</taxon>
        <taxon>Peronosporales</taxon>
        <taxon>Peronosporaceae</taxon>
        <taxon>Phytophthora</taxon>
    </lineage>
</organism>
<name>A0A225USY0_9STRA</name>
<protein>
    <submittedName>
        <fullName evidence="1">Uncharacterized protein</fullName>
    </submittedName>
</protein>
<feature type="non-terminal residue" evidence="1">
    <location>
        <position position="284"/>
    </location>
</feature>
<reference evidence="2" key="1">
    <citation type="submission" date="2017-03" db="EMBL/GenBank/DDBJ databases">
        <title>Phytopthora megakarya and P. palmivora, two closely related causual agents of cacao black pod achieved similar genome size and gene model numbers by different mechanisms.</title>
        <authorList>
            <person name="Ali S."/>
            <person name="Shao J."/>
            <person name="Larry D.J."/>
            <person name="Kronmiller B."/>
            <person name="Shen D."/>
            <person name="Strem M.D."/>
            <person name="Melnick R.L."/>
            <person name="Guiltinan M.J."/>
            <person name="Tyler B.M."/>
            <person name="Meinhardt L.W."/>
            <person name="Bailey B.A."/>
        </authorList>
    </citation>
    <scope>NUCLEOTIDE SEQUENCE [LARGE SCALE GENOMIC DNA]</scope>
    <source>
        <strain evidence="2">zdho120</strain>
    </source>
</reference>
<dbReference type="EMBL" id="NBNE01012037">
    <property type="protein sequence ID" value="OWY96140.1"/>
    <property type="molecule type" value="Genomic_DNA"/>
</dbReference>
<proteinExistence type="predicted"/>
<gene>
    <name evidence="1" type="ORF">PHMEG_00033672</name>
</gene>
<sequence>MGKSKVTPVLTQHLWTFLQARLITVPANGQCAFAAFYFTTVNADSRTTFTAENVYALILANLPNDVAAGLVDPIREICRLYPDRPTPASKEAATAALYEHYQTERRRSVNTKVLTSFWAGPEVLRAMAQHLREPLYHVAEEDANHVAHVQRYYYKDYVLPNGQEHESGCGGPMEDAQVTCPFEHYQTLHILPTIMVLRRTENHFYGVGHHPDTFLRWHAEGDPEFAATIVDPYEWLMEINVITPHEPADIDDMDLNLLDPTDTVNIAMLRRMPMQERLDVAHQR</sequence>
<dbReference type="Proteomes" id="UP000198211">
    <property type="component" value="Unassembled WGS sequence"/>
</dbReference>
<comment type="caution">
    <text evidence="1">The sequence shown here is derived from an EMBL/GenBank/DDBJ whole genome shotgun (WGS) entry which is preliminary data.</text>
</comment>
<dbReference type="OrthoDB" id="129059at2759"/>
<evidence type="ECO:0000313" key="2">
    <source>
        <dbReference type="Proteomes" id="UP000198211"/>
    </source>
</evidence>
<evidence type="ECO:0000313" key="1">
    <source>
        <dbReference type="EMBL" id="OWY96140.1"/>
    </source>
</evidence>